<keyword evidence="2" id="KW-1185">Reference proteome</keyword>
<evidence type="ECO:0000313" key="1">
    <source>
        <dbReference type="EMBL" id="RMB83878.1"/>
    </source>
</evidence>
<gene>
    <name evidence="1" type="ORF">CTZ28_22575</name>
</gene>
<organism evidence="1 2">
    <name type="scientific">Streptomyces shenzhenensis</name>
    <dbReference type="NCBI Taxonomy" id="943815"/>
    <lineage>
        <taxon>Bacteria</taxon>
        <taxon>Bacillati</taxon>
        <taxon>Actinomycetota</taxon>
        <taxon>Actinomycetes</taxon>
        <taxon>Kitasatosporales</taxon>
        <taxon>Streptomycetaceae</taxon>
        <taxon>Streptomyces</taxon>
    </lineage>
</organism>
<dbReference type="Proteomes" id="UP000270471">
    <property type="component" value="Unassembled WGS sequence"/>
</dbReference>
<proteinExistence type="predicted"/>
<sequence length="110" mass="12484">MDPLTFDYEDLHVRVDRGVFELFPLRGSGMPHTLRVPLRWLGVRVHYKKPDKPGQLIFGVVRDPNAALYGTDLTAFRYSSTEAARVPHGDEPLFRAYFTEVATLANRPVA</sequence>
<reference evidence="1 2" key="1">
    <citation type="submission" date="2017-11" db="EMBL/GenBank/DDBJ databases">
        <title>Draft genome of actinobacteria isolated from guarana (Paullinia cupana (Mart.) Ducke.</title>
        <authorList>
            <person name="Siqueira K.A."/>
            <person name="Liotti R.G."/>
            <person name="Mendes T.A.O."/>
            <person name="Soares M.A."/>
        </authorList>
    </citation>
    <scope>NUCLEOTIDE SEQUENCE [LARGE SCALE GENOMIC DNA]</scope>
    <source>
        <strain evidence="1 2">193</strain>
    </source>
</reference>
<dbReference type="OrthoDB" id="4220205at2"/>
<dbReference type="EMBL" id="PENI01000014">
    <property type="protein sequence ID" value="RMB83878.1"/>
    <property type="molecule type" value="Genomic_DNA"/>
</dbReference>
<evidence type="ECO:0000313" key="2">
    <source>
        <dbReference type="Proteomes" id="UP000270471"/>
    </source>
</evidence>
<dbReference type="RefSeq" id="WP_121891504.1">
    <property type="nucleotide sequence ID" value="NZ_PENI01000014.1"/>
</dbReference>
<comment type="caution">
    <text evidence="1">The sequence shown here is derived from an EMBL/GenBank/DDBJ whole genome shotgun (WGS) entry which is preliminary data.</text>
</comment>
<protein>
    <submittedName>
        <fullName evidence="1">Uncharacterized protein</fullName>
    </submittedName>
</protein>
<accession>A0A3M0I6E9</accession>
<name>A0A3M0I6E9_9ACTN</name>
<dbReference type="AlphaFoldDB" id="A0A3M0I6E9"/>